<dbReference type="RefSeq" id="WP_213244831.1">
    <property type="nucleotide sequence ID" value="NZ_CP045806.1"/>
</dbReference>
<keyword evidence="3" id="KW-1185">Reference proteome</keyword>
<dbReference type="Proteomes" id="UP001059836">
    <property type="component" value="Chromosome"/>
</dbReference>
<proteinExistence type="predicted"/>
<accession>A0ABX6IN11</accession>
<protein>
    <submittedName>
        <fullName evidence="2">Helix-turn-helix domain-containing protein</fullName>
    </submittedName>
</protein>
<reference evidence="2" key="1">
    <citation type="journal article" date="2021" name="Nat. Microbiol.">
        <title>Cocultivation of an ultrasmall environmental parasitic bacterium with lytic ability against bacteria associated with wastewater foams.</title>
        <authorList>
            <person name="Batinovic S."/>
            <person name="Rose J.J.A."/>
            <person name="Ratcliffe J."/>
            <person name="Seviour R.J."/>
            <person name="Petrovski S."/>
        </authorList>
    </citation>
    <scope>NUCLEOTIDE SEQUENCE</scope>
    <source>
        <strain evidence="2">CON9</strain>
    </source>
</reference>
<sequence length="99" mass="11007">MHDDLSEAARSDESADGLAGLAASEDPRNGLGAVRALRTLADRLEEVQVANARRAGWSWQQIAEVLQVSRQAVHQKHADVHQKHTHEHRPHRPEGDQEP</sequence>
<gene>
    <name evidence="2" type="ORF">GII31_18380</name>
</gene>
<organism evidence="2 3">
    <name type="scientific">Gordonia pseudamarae</name>
    <dbReference type="NCBI Taxonomy" id="2831662"/>
    <lineage>
        <taxon>Bacteria</taxon>
        <taxon>Bacillati</taxon>
        <taxon>Actinomycetota</taxon>
        <taxon>Actinomycetes</taxon>
        <taxon>Mycobacteriales</taxon>
        <taxon>Gordoniaceae</taxon>
        <taxon>Gordonia</taxon>
    </lineage>
</organism>
<evidence type="ECO:0000313" key="2">
    <source>
        <dbReference type="EMBL" id="QHN36565.1"/>
    </source>
</evidence>
<feature type="region of interest" description="Disordered" evidence="1">
    <location>
        <begin position="1"/>
        <end position="31"/>
    </location>
</feature>
<feature type="compositionally biased region" description="Basic and acidic residues" evidence="1">
    <location>
        <begin position="1"/>
        <end position="13"/>
    </location>
</feature>
<evidence type="ECO:0000256" key="1">
    <source>
        <dbReference type="SAM" id="MobiDB-lite"/>
    </source>
</evidence>
<name>A0ABX6IN11_9ACTN</name>
<dbReference type="EMBL" id="CP045809">
    <property type="protein sequence ID" value="QHN36565.1"/>
    <property type="molecule type" value="Genomic_DNA"/>
</dbReference>
<feature type="region of interest" description="Disordered" evidence="1">
    <location>
        <begin position="70"/>
        <end position="99"/>
    </location>
</feature>
<evidence type="ECO:0000313" key="3">
    <source>
        <dbReference type="Proteomes" id="UP001059836"/>
    </source>
</evidence>